<dbReference type="OrthoDB" id="2195547at2759"/>
<dbReference type="EMBL" id="JH993801">
    <property type="protein sequence ID" value="ELQ76946.1"/>
    <property type="molecule type" value="Genomic_DNA"/>
</dbReference>
<keyword evidence="2" id="KW-1133">Transmembrane helix</keyword>
<feature type="compositionally biased region" description="Basic residues" evidence="1">
    <location>
        <begin position="351"/>
        <end position="362"/>
    </location>
</feature>
<feature type="region of interest" description="Disordered" evidence="1">
    <location>
        <begin position="248"/>
        <end position="268"/>
    </location>
</feature>
<sequence length="362" mass="41152">MFKLEDFASLRLVDVLQPIIPLIVVSATLNMCRIYSKLLTTTQPLKIILPVTLTYFIPPLIANLVYKQFYVNNIVIGSFFIGCLLFPVMSRMPYILEMSASLCYIGKFGLFSSMRDSKEPVSNVTLWLIVNEFVSIFILKVLSNEHLFSISEGTVVKTLGNIILIYLCRIFHVNDVLMILLIIMVDILLYLKQKYLGQGLANVRINDRQGLKHYFKKRVDMDTQIKKEQKTANGDYLRDGKVFDNRENVKNGGSELEAGNDQKGRKNLAKNGFCEGQEKFQSANSEMDSMSESNTVRLSDIQDMDTADITASKKEKTTKTPKTPKKNTKAKQKDITELSDEKKSSVEKQTKKASTKTPRRKK</sequence>
<keyword evidence="2" id="KW-0472">Membrane</keyword>
<proteinExistence type="predicted"/>
<feature type="region of interest" description="Disordered" evidence="1">
    <location>
        <begin position="281"/>
        <end position="362"/>
    </location>
</feature>
<feature type="transmembrane region" description="Helical" evidence="2">
    <location>
        <begin position="15"/>
        <end position="35"/>
    </location>
</feature>
<reference evidence="3 4" key="1">
    <citation type="journal article" date="2012" name="PLoS Pathog.">
        <title>The genome of the obligate intracellular parasite Trachipleistophora hominis: new insights into microsporidian genome dynamics and reductive evolution.</title>
        <authorList>
            <person name="Heinz E."/>
            <person name="Williams T.A."/>
            <person name="Nakjang S."/>
            <person name="Noel C.J."/>
            <person name="Swan D.C."/>
            <person name="Goldberg A.V."/>
            <person name="Harris S.R."/>
            <person name="Weinmaier T."/>
            <person name="Markert S."/>
            <person name="Becher D."/>
            <person name="Bernhardt J."/>
            <person name="Dagan T."/>
            <person name="Hacker C."/>
            <person name="Lucocq J.M."/>
            <person name="Schweder T."/>
            <person name="Rattei T."/>
            <person name="Hall N."/>
            <person name="Hirt R.P."/>
            <person name="Embley T.M."/>
        </authorList>
    </citation>
    <scope>NUCLEOTIDE SEQUENCE [LARGE SCALE GENOMIC DNA]</scope>
</reference>
<feature type="transmembrane region" description="Helical" evidence="2">
    <location>
        <begin position="47"/>
        <end position="64"/>
    </location>
</feature>
<gene>
    <name evidence="3" type="ORF">THOM_0044</name>
</gene>
<feature type="transmembrane region" description="Helical" evidence="2">
    <location>
        <begin position="124"/>
        <end position="143"/>
    </location>
</feature>
<feature type="transmembrane region" description="Helical" evidence="2">
    <location>
        <begin position="70"/>
        <end position="89"/>
    </location>
</feature>
<name>L7K0E3_TRAHO</name>
<evidence type="ECO:0000256" key="1">
    <source>
        <dbReference type="SAM" id="MobiDB-lite"/>
    </source>
</evidence>
<dbReference type="AlphaFoldDB" id="L7K0E3"/>
<dbReference type="HOGENOM" id="CLU_765453_0_0_1"/>
<feature type="transmembrane region" description="Helical" evidence="2">
    <location>
        <begin position="163"/>
        <end position="191"/>
    </location>
</feature>
<evidence type="ECO:0000256" key="2">
    <source>
        <dbReference type="SAM" id="Phobius"/>
    </source>
</evidence>
<evidence type="ECO:0000313" key="4">
    <source>
        <dbReference type="Proteomes" id="UP000011185"/>
    </source>
</evidence>
<protein>
    <submittedName>
        <fullName evidence="3">Putative transporter</fullName>
    </submittedName>
</protein>
<dbReference type="VEuPathDB" id="MicrosporidiaDB:THOM_0044"/>
<accession>L7K0E3</accession>
<evidence type="ECO:0000313" key="3">
    <source>
        <dbReference type="EMBL" id="ELQ76946.1"/>
    </source>
</evidence>
<dbReference type="InParanoid" id="L7K0E3"/>
<keyword evidence="2" id="KW-0812">Transmembrane</keyword>
<feature type="compositionally biased region" description="Polar residues" evidence="1">
    <location>
        <begin position="281"/>
        <end position="297"/>
    </location>
</feature>
<dbReference type="Proteomes" id="UP000011185">
    <property type="component" value="Unassembled WGS sequence"/>
</dbReference>
<keyword evidence="4" id="KW-1185">Reference proteome</keyword>
<organism evidence="3 4">
    <name type="scientific">Trachipleistophora hominis</name>
    <name type="common">Microsporidian parasite</name>
    <dbReference type="NCBI Taxonomy" id="72359"/>
    <lineage>
        <taxon>Eukaryota</taxon>
        <taxon>Fungi</taxon>
        <taxon>Fungi incertae sedis</taxon>
        <taxon>Microsporidia</taxon>
        <taxon>Pleistophoridae</taxon>
        <taxon>Trachipleistophora</taxon>
    </lineage>
</organism>
<feature type="compositionally biased region" description="Basic and acidic residues" evidence="1">
    <location>
        <begin position="331"/>
        <end position="350"/>
    </location>
</feature>
<dbReference type="OMA" id="WLIVNEF"/>